<sequence>MTSKSRKSLSVVWVTCENCQSTIPQKDSTDHISECPPPEIDWKNNYIRNLTLHSTAEIYVADQELPKNISARDTHDMVFMSHSALQHCQIAIGDRVMIKYHDGAIVKTAWPTYDKSLTSVCLTKSTIDTNKINGPIKVKKFTHMLNSAKEIMFEYTSKQSRPKFTQDLQVMIKNLNEHKAFAVNNKIFIPYYGKNLILKIIRIIGDRESASNDLTAEFERIRIDDTEYEFYEALYTTKWTLIDEKENENNNLVKKNYPRLEDIGGYQKLIESIIKVMTPALTKFDKVWKGIKDCKGILLYGSEGVGKTTIASALLAHFNVNIFEMNDVFKKNSTESSLKEIFAEAKSQSPSIIFIDDIDDFCPKKSSSSSNDDKRLLKVLINEIDNLMNSDCSTMILATSSKPDSIDQKLKSFGKIDEMFEIPAPTPKIRFDILKKLLTNVPNNINDDDIEELSSTTHGFVASDLCLLCRKAKIHARERYELAQDNNDDINVEFSITNADFEFARDKVNPSAMTEVLVEVVNVRWTDIGGYDKLKLELKQSVEWPLKYGDKFDYYGIKQPKGFLMFGPPGCSKTMIAKALATETKLNFISIKGSELFSKWVGDSEKNVRDLFRKAKQVAPSIIFIDEIDAIGSERSSGSSSTGSNVQDRVLTQFLTELDGVQSLENVILVAATNRPDRMDKALIRSGRFDSKIYVPLPDDKTRLEIFKIKFKRMPIGNDVDIEELVNKTNGYSGAEIQNICNKAAIKALHRNLENSSGNNTETSCIIKNDFEAALADVIPVTPKSLIKIYENYLSNDKNKV</sequence>
<dbReference type="PANTHER" id="PTHR23077:SF27">
    <property type="entry name" value="ATPASE FAMILY GENE 2 PROTEIN HOMOLOG A"/>
    <property type="match status" value="1"/>
</dbReference>
<organism evidence="4 5">
    <name type="scientific">Aphidius gifuensis</name>
    <name type="common">Parasitoid wasp</name>
    <dbReference type="NCBI Taxonomy" id="684658"/>
    <lineage>
        <taxon>Eukaryota</taxon>
        <taxon>Metazoa</taxon>
        <taxon>Ecdysozoa</taxon>
        <taxon>Arthropoda</taxon>
        <taxon>Hexapoda</taxon>
        <taxon>Insecta</taxon>
        <taxon>Pterygota</taxon>
        <taxon>Neoptera</taxon>
        <taxon>Endopterygota</taxon>
        <taxon>Hymenoptera</taxon>
        <taxon>Apocrita</taxon>
        <taxon>Ichneumonoidea</taxon>
        <taxon>Braconidae</taxon>
        <taxon>Aphidiinae</taxon>
        <taxon>Aphidius</taxon>
    </lineage>
</organism>
<feature type="domain" description="AAA+ ATPase" evidence="3">
    <location>
        <begin position="293"/>
        <end position="426"/>
    </location>
</feature>
<dbReference type="InterPro" id="IPR041569">
    <property type="entry name" value="AAA_lid_3"/>
</dbReference>
<dbReference type="GO" id="GO:0016887">
    <property type="term" value="F:ATP hydrolysis activity"/>
    <property type="evidence" value="ECO:0007669"/>
    <property type="project" value="InterPro"/>
</dbReference>
<dbReference type="InterPro" id="IPR003960">
    <property type="entry name" value="ATPase_AAA_CS"/>
</dbReference>
<feature type="domain" description="AAA+ ATPase" evidence="3">
    <location>
        <begin position="559"/>
        <end position="699"/>
    </location>
</feature>
<protein>
    <recommendedName>
        <fullName evidence="3">AAA+ ATPase domain-containing protein</fullName>
    </recommendedName>
</protein>
<evidence type="ECO:0000259" key="3">
    <source>
        <dbReference type="SMART" id="SM00382"/>
    </source>
</evidence>
<dbReference type="InterPro" id="IPR003593">
    <property type="entry name" value="AAA+_ATPase"/>
</dbReference>
<keyword evidence="5" id="KW-1185">Reference proteome</keyword>
<dbReference type="CDD" id="cd19511">
    <property type="entry name" value="RecA-like_CDC48_r2-like"/>
    <property type="match status" value="1"/>
</dbReference>
<evidence type="ECO:0000256" key="1">
    <source>
        <dbReference type="ARBA" id="ARBA00022741"/>
    </source>
</evidence>
<dbReference type="Pfam" id="PF17862">
    <property type="entry name" value="AAA_lid_3"/>
    <property type="match status" value="2"/>
</dbReference>
<dbReference type="GO" id="GO:0005737">
    <property type="term" value="C:cytoplasm"/>
    <property type="evidence" value="ECO:0007669"/>
    <property type="project" value="TreeGrafter"/>
</dbReference>
<reference evidence="4 5" key="1">
    <citation type="submission" date="2020-08" db="EMBL/GenBank/DDBJ databases">
        <title>Aphidius gifuensis genome sequencing and assembly.</title>
        <authorList>
            <person name="Du Z."/>
        </authorList>
    </citation>
    <scope>NUCLEOTIDE SEQUENCE [LARGE SCALE GENOMIC DNA]</scope>
    <source>
        <strain evidence="4">YNYX2018</strain>
        <tissue evidence="4">Adults</tissue>
    </source>
</reference>
<dbReference type="Proteomes" id="UP000639338">
    <property type="component" value="Unassembled WGS sequence"/>
</dbReference>
<dbReference type="FunFam" id="3.40.50.300:FF:000661">
    <property type="entry name" value="calmodulin-interacting protein 111 isoform X1"/>
    <property type="match status" value="1"/>
</dbReference>
<dbReference type="SUPFAM" id="SSF52540">
    <property type="entry name" value="P-loop containing nucleoside triphosphate hydrolases"/>
    <property type="match status" value="2"/>
</dbReference>
<dbReference type="OrthoDB" id="27435at2759"/>
<dbReference type="Gene3D" id="1.10.8.60">
    <property type="match status" value="2"/>
</dbReference>
<dbReference type="Pfam" id="PF00004">
    <property type="entry name" value="AAA"/>
    <property type="match status" value="2"/>
</dbReference>
<dbReference type="PANTHER" id="PTHR23077">
    <property type="entry name" value="AAA-FAMILY ATPASE"/>
    <property type="match status" value="1"/>
</dbReference>
<gene>
    <name evidence="4" type="ORF">HCN44_010268</name>
</gene>
<dbReference type="FunFam" id="1.10.8.60:FF:000178">
    <property type="entry name" value="CDC48/VCP homolog, AAA superfamily"/>
    <property type="match status" value="1"/>
</dbReference>
<evidence type="ECO:0000256" key="2">
    <source>
        <dbReference type="ARBA" id="ARBA00022840"/>
    </source>
</evidence>
<dbReference type="Gene3D" id="3.40.50.300">
    <property type="entry name" value="P-loop containing nucleotide triphosphate hydrolases"/>
    <property type="match status" value="2"/>
</dbReference>
<keyword evidence="2" id="KW-0067">ATP-binding</keyword>
<dbReference type="GO" id="GO:0005524">
    <property type="term" value="F:ATP binding"/>
    <property type="evidence" value="ECO:0007669"/>
    <property type="project" value="UniProtKB-KW"/>
</dbReference>
<evidence type="ECO:0000313" key="4">
    <source>
        <dbReference type="EMBL" id="KAF7993673.1"/>
    </source>
</evidence>
<keyword evidence="1" id="KW-0547">Nucleotide-binding</keyword>
<name>A0A834XUE0_APHGI</name>
<dbReference type="EMBL" id="JACMRX010000003">
    <property type="protein sequence ID" value="KAF7993673.1"/>
    <property type="molecule type" value="Genomic_DNA"/>
</dbReference>
<proteinExistence type="predicted"/>
<comment type="caution">
    <text evidence="4">The sequence shown here is derived from an EMBL/GenBank/DDBJ whole genome shotgun (WGS) entry which is preliminary data.</text>
</comment>
<dbReference type="InterPro" id="IPR027417">
    <property type="entry name" value="P-loop_NTPase"/>
</dbReference>
<dbReference type="PROSITE" id="PS00674">
    <property type="entry name" value="AAA"/>
    <property type="match status" value="1"/>
</dbReference>
<dbReference type="InterPro" id="IPR050168">
    <property type="entry name" value="AAA_ATPase_domain"/>
</dbReference>
<dbReference type="InterPro" id="IPR003959">
    <property type="entry name" value="ATPase_AAA_core"/>
</dbReference>
<dbReference type="AlphaFoldDB" id="A0A834XUE0"/>
<evidence type="ECO:0000313" key="5">
    <source>
        <dbReference type="Proteomes" id="UP000639338"/>
    </source>
</evidence>
<accession>A0A834XUE0</accession>
<dbReference type="SMART" id="SM00382">
    <property type="entry name" value="AAA"/>
    <property type="match status" value="2"/>
</dbReference>